<feature type="region of interest" description="Disordered" evidence="1">
    <location>
        <begin position="16"/>
        <end position="85"/>
    </location>
</feature>
<accession>A0A445ASI8</accession>
<sequence length="132" mass="14155">MGRLRLRPKTFALRAVQRHAAASRSTRPFRREQQGATGGCPKVTFNRPLSTLAHTPSLSASRGQAAVPPPPEGVDGVDPDPPDPPDPPLWWCLLCFGGGGHGALLAETSAKKRMLSVRKRAREVVLEAISST</sequence>
<protein>
    <submittedName>
        <fullName evidence="2">Uncharacterized protein</fullName>
    </submittedName>
</protein>
<proteinExistence type="predicted"/>
<feature type="compositionally biased region" description="Polar residues" evidence="1">
    <location>
        <begin position="47"/>
        <end position="62"/>
    </location>
</feature>
<organism evidence="2 3">
    <name type="scientific">Arachis hypogaea</name>
    <name type="common">Peanut</name>
    <dbReference type="NCBI Taxonomy" id="3818"/>
    <lineage>
        <taxon>Eukaryota</taxon>
        <taxon>Viridiplantae</taxon>
        <taxon>Streptophyta</taxon>
        <taxon>Embryophyta</taxon>
        <taxon>Tracheophyta</taxon>
        <taxon>Spermatophyta</taxon>
        <taxon>Magnoliopsida</taxon>
        <taxon>eudicotyledons</taxon>
        <taxon>Gunneridae</taxon>
        <taxon>Pentapetalae</taxon>
        <taxon>rosids</taxon>
        <taxon>fabids</taxon>
        <taxon>Fabales</taxon>
        <taxon>Fabaceae</taxon>
        <taxon>Papilionoideae</taxon>
        <taxon>50 kb inversion clade</taxon>
        <taxon>dalbergioids sensu lato</taxon>
        <taxon>Dalbergieae</taxon>
        <taxon>Pterocarpus clade</taxon>
        <taxon>Arachis</taxon>
    </lineage>
</organism>
<name>A0A445ASI8_ARAHY</name>
<keyword evidence="3" id="KW-1185">Reference proteome</keyword>
<dbReference type="EMBL" id="SDMP01000011">
    <property type="protein sequence ID" value="RYR29397.1"/>
    <property type="molecule type" value="Genomic_DNA"/>
</dbReference>
<evidence type="ECO:0000256" key="1">
    <source>
        <dbReference type="SAM" id="MobiDB-lite"/>
    </source>
</evidence>
<evidence type="ECO:0000313" key="3">
    <source>
        <dbReference type="Proteomes" id="UP000289738"/>
    </source>
</evidence>
<gene>
    <name evidence="2" type="ORF">Ahy_B01g053772</name>
</gene>
<dbReference type="AlphaFoldDB" id="A0A445ASI8"/>
<evidence type="ECO:0000313" key="2">
    <source>
        <dbReference type="EMBL" id="RYR29397.1"/>
    </source>
</evidence>
<reference evidence="2 3" key="1">
    <citation type="submission" date="2019-01" db="EMBL/GenBank/DDBJ databases">
        <title>Sequencing of cultivated peanut Arachis hypogaea provides insights into genome evolution and oil improvement.</title>
        <authorList>
            <person name="Chen X."/>
        </authorList>
    </citation>
    <scope>NUCLEOTIDE SEQUENCE [LARGE SCALE GENOMIC DNA]</scope>
    <source>
        <strain evidence="3">cv. Fuhuasheng</strain>
        <tissue evidence="2">Leaves</tissue>
    </source>
</reference>
<dbReference type="Proteomes" id="UP000289738">
    <property type="component" value="Chromosome B01"/>
</dbReference>
<comment type="caution">
    <text evidence="2">The sequence shown here is derived from an EMBL/GenBank/DDBJ whole genome shotgun (WGS) entry which is preliminary data.</text>
</comment>